<feature type="domain" description="Peptidase S8/S53" evidence="8">
    <location>
        <begin position="232"/>
        <end position="491"/>
    </location>
</feature>
<comment type="similarity">
    <text evidence="1 5">Belongs to the peptidase S8 family.</text>
</comment>
<dbReference type="PANTHER" id="PTHR43806">
    <property type="entry name" value="PEPTIDASE S8"/>
    <property type="match status" value="1"/>
</dbReference>
<accession>A0A9D4TTR4</accession>
<dbReference type="InterPro" id="IPR008979">
    <property type="entry name" value="Galactose-bd-like_sf"/>
</dbReference>
<name>A0A9D4TTR4_CHLVU</name>
<feature type="chain" id="PRO_5038942139" description="Peptidase S8/S53 domain-containing protein" evidence="7">
    <location>
        <begin position="28"/>
        <end position="853"/>
    </location>
</feature>
<protein>
    <recommendedName>
        <fullName evidence="8">Peptidase S8/S53 domain-containing protein</fullName>
    </recommendedName>
</protein>
<feature type="compositionally biased region" description="Pro residues" evidence="6">
    <location>
        <begin position="630"/>
        <end position="694"/>
    </location>
</feature>
<dbReference type="InterPro" id="IPR015500">
    <property type="entry name" value="Peptidase_S8_subtilisin-rel"/>
</dbReference>
<feature type="active site" description="Charge relay system" evidence="5">
    <location>
        <position position="459"/>
    </location>
</feature>
<keyword evidence="7" id="KW-0732">Signal</keyword>
<reference evidence="9" key="1">
    <citation type="journal article" date="2019" name="Plant J.">
        <title>Chlorella vulgaris genome assembly and annotation reveals the molecular basis for metabolic acclimation to high light conditions.</title>
        <authorList>
            <person name="Cecchin M."/>
            <person name="Marcolungo L."/>
            <person name="Rossato M."/>
            <person name="Girolomoni L."/>
            <person name="Cosentino E."/>
            <person name="Cuine S."/>
            <person name="Li-Beisson Y."/>
            <person name="Delledonne M."/>
            <person name="Ballottari M."/>
        </authorList>
    </citation>
    <scope>NUCLEOTIDE SEQUENCE</scope>
    <source>
        <strain evidence="9">211/11P</strain>
    </source>
</reference>
<dbReference type="InterPro" id="IPR000209">
    <property type="entry name" value="Peptidase_S8/S53_dom"/>
</dbReference>
<keyword evidence="2 5" id="KW-0645">Protease</keyword>
<dbReference type="InterPro" id="IPR023828">
    <property type="entry name" value="Peptidase_S8_Ser-AS"/>
</dbReference>
<dbReference type="Proteomes" id="UP001055712">
    <property type="component" value="Unassembled WGS sequence"/>
</dbReference>
<dbReference type="Gene3D" id="2.60.120.260">
    <property type="entry name" value="Galactose-binding domain-like"/>
    <property type="match status" value="1"/>
</dbReference>
<reference evidence="9" key="2">
    <citation type="submission" date="2020-11" db="EMBL/GenBank/DDBJ databases">
        <authorList>
            <person name="Cecchin M."/>
            <person name="Marcolungo L."/>
            <person name="Rossato M."/>
            <person name="Girolomoni L."/>
            <person name="Cosentino E."/>
            <person name="Cuine S."/>
            <person name="Li-Beisson Y."/>
            <person name="Delledonne M."/>
            <person name="Ballottari M."/>
        </authorList>
    </citation>
    <scope>NUCLEOTIDE SEQUENCE</scope>
    <source>
        <strain evidence="9">211/11P</strain>
        <tissue evidence="9">Whole cell</tissue>
    </source>
</reference>
<evidence type="ECO:0000256" key="1">
    <source>
        <dbReference type="ARBA" id="ARBA00011073"/>
    </source>
</evidence>
<evidence type="ECO:0000256" key="6">
    <source>
        <dbReference type="SAM" id="MobiDB-lite"/>
    </source>
</evidence>
<dbReference type="Gene3D" id="3.40.50.200">
    <property type="entry name" value="Peptidase S8/S53 domain"/>
    <property type="match status" value="1"/>
</dbReference>
<dbReference type="AlphaFoldDB" id="A0A9D4TTR4"/>
<evidence type="ECO:0000256" key="5">
    <source>
        <dbReference type="PROSITE-ProRule" id="PRU01240"/>
    </source>
</evidence>
<dbReference type="EMBL" id="SIDB01000004">
    <property type="protein sequence ID" value="KAI3433928.1"/>
    <property type="molecule type" value="Genomic_DNA"/>
</dbReference>
<gene>
    <name evidence="9" type="ORF">D9Q98_003730</name>
</gene>
<comment type="caution">
    <text evidence="9">The sequence shown here is derived from an EMBL/GenBank/DDBJ whole genome shotgun (WGS) entry which is preliminary data.</text>
</comment>
<dbReference type="PROSITE" id="PS00137">
    <property type="entry name" value="SUBTILASE_HIS"/>
    <property type="match status" value="1"/>
</dbReference>
<keyword evidence="3 5" id="KW-0378">Hydrolase</keyword>
<dbReference type="PROSITE" id="PS00138">
    <property type="entry name" value="SUBTILASE_SER"/>
    <property type="match status" value="1"/>
</dbReference>
<evidence type="ECO:0000313" key="10">
    <source>
        <dbReference type="Proteomes" id="UP001055712"/>
    </source>
</evidence>
<evidence type="ECO:0000256" key="2">
    <source>
        <dbReference type="ARBA" id="ARBA00022670"/>
    </source>
</evidence>
<dbReference type="PROSITE" id="PS51892">
    <property type="entry name" value="SUBTILASE"/>
    <property type="match status" value="1"/>
</dbReference>
<dbReference type="PANTHER" id="PTHR43806:SF11">
    <property type="entry name" value="CEREVISIN-RELATED"/>
    <property type="match status" value="1"/>
</dbReference>
<dbReference type="Pfam" id="PF00082">
    <property type="entry name" value="Peptidase_S8"/>
    <property type="match status" value="1"/>
</dbReference>
<sequence>MQCRRLSWAVALAAALALASLPPLVCAASVEPDPQAGPASFVRKRSGFAPGRIIVKLKRPSQDVVASAAASAALPGLKFVQPLAMGAGVGGKRGSARRRLMQAVSSGSVAAVYRITDNTKVPAKVQQLQALPMVDWASPDVLLYPAVLPPGSPEAAAEAAASQAFFSAAAAAAAAAGSGRGMDGKQQVEGRFGRQLRADSGQVVPNDPKFKDQWHHPVIDSTHAWAISTGAGSQAKLCIIDTGMQRGHPDLTPPVVGWNTAWAVYPDSGGEERMAREGDPDFHAWDDVSYHGTHVSGLATARGNNSVGVAGLAYQAPFMMCRVFKDPDTASLSSVARCVDLCINAGAKVVSMSLEGDFSNFYIDIAQQIQAAGALLVAAAGNSQLDFYSWSENTWAFPAGLAGGSYGFDNVIAVASIAPNGALSSFSNYGSNVVSLAAPGSYILSTFPTNVYSILDGTSMATPLVSAAATMLFSAGQAALGRPVTYLEVKAALLGGVDPFTDAASLVASGGRLNAARSLRLLTANQRGAPPPSPPLQLVPGTLVRSPGQRWMHFVDSAPFFVGLASPEYSDCIQACMQDMRCGRYVYFRPPSSTTKDSVVVHCLLWSPTAILSEIRNQTNVESGLVLRIQPPPPKPRPPPSPKPPPPPSPRPPPPPSPRPPPPPSPRPPPPLSPRPPPPAVTRAKPAPPPPPAPNVRVVNRLLGAVWQSSTLSAHNVAARARDGNFSTFSSTKAQHWPYFAMDLRKQRIVTAVEVRLRRDALYRLVSLHDLEVRVGNTPPGGNALIASSAANPHRINSRCIFRGGQLGRARGQKIRLQCVRPHLGRYVTLQIRSAAGKLDVLSMAEVAFEAVY</sequence>
<dbReference type="SUPFAM" id="SSF49785">
    <property type="entry name" value="Galactose-binding domain-like"/>
    <property type="match status" value="1"/>
</dbReference>
<keyword evidence="10" id="KW-1185">Reference proteome</keyword>
<feature type="active site" description="Charge relay system" evidence="5">
    <location>
        <position position="291"/>
    </location>
</feature>
<feature type="active site" description="Charge relay system" evidence="5">
    <location>
        <position position="241"/>
    </location>
</feature>
<dbReference type="InterPro" id="IPR050131">
    <property type="entry name" value="Peptidase_S8_subtilisin-like"/>
</dbReference>
<feature type="signal peptide" evidence="7">
    <location>
        <begin position="1"/>
        <end position="27"/>
    </location>
</feature>
<dbReference type="PRINTS" id="PR00723">
    <property type="entry name" value="SUBTILISIN"/>
</dbReference>
<evidence type="ECO:0000256" key="7">
    <source>
        <dbReference type="SAM" id="SignalP"/>
    </source>
</evidence>
<evidence type="ECO:0000256" key="3">
    <source>
        <dbReference type="ARBA" id="ARBA00022801"/>
    </source>
</evidence>
<evidence type="ECO:0000256" key="4">
    <source>
        <dbReference type="ARBA" id="ARBA00022825"/>
    </source>
</evidence>
<evidence type="ECO:0000259" key="8">
    <source>
        <dbReference type="Pfam" id="PF00082"/>
    </source>
</evidence>
<dbReference type="InterPro" id="IPR036852">
    <property type="entry name" value="Peptidase_S8/S53_dom_sf"/>
</dbReference>
<dbReference type="GO" id="GO:0005615">
    <property type="term" value="C:extracellular space"/>
    <property type="evidence" value="ECO:0007669"/>
    <property type="project" value="TreeGrafter"/>
</dbReference>
<keyword evidence="4 5" id="KW-0720">Serine protease</keyword>
<evidence type="ECO:0000313" key="9">
    <source>
        <dbReference type="EMBL" id="KAI3433928.1"/>
    </source>
</evidence>
<dbReference type="InterPro" id="IPR022398">
    <property type="entry name" value="Peptidase_S8_His-AS"/>
</dbReference>
<proteinExistence type="inferred from homology"/>
<dbReference type="SUPFAM" id="SSF52743">
    <property type="entry name" value="Subtilisin-like"/>
    <property type="match status" value="1"/>
</dbReference>
<organism evidence="9 10">
    <name type="scientific">Chlorella vulgaris</name>
    <name type="common">Green alga</name>
    <dbReference type="NCBI Taxonomy" id="3077"/>
    <lineage>
        <taxon>Eukaryota</taxon>
        <taxon>Viridiplantae</taxon>
        <taxon>Chlorophyta</taxon>
        <taxon>core chlorophytes</taxon>
        <taxon>Trebouxiophyceae</taxon>
        <taxon>Chlorellales</taxon>
        <taxon>Chlorellaceae</taxon>
        <taxon>Chlorella clade</taxon>
        <taxon>Chlorella</taxon>
    </lineage>
</organism>
<dbReference type="GO" id="GO:0006508">
    <property type="term" value="P:proteolysis"/>
    <property type="evidence" value="ECO:0007669"/>
    <property type="project" value="UniProtKB-KW"/>
</dbReference>
<dbReference type="GO" id="GO:0004252">
    <property type="term" value="F:serine-type endopeptidase activity"/>
    <property type="evidence" value="ECO:0007669"/>
    <property type="project" value="UniProtKB-UniRule"/>
</dbReference>
<feature type="region of interest" description="Disordered" evidence="6">
    <location>
        <begin position="627"/>
        <end position="695"/>
    </location>
</feature>
<dbReference type="OrthoDB" id="531541at2759"/>